<sequence>MSSKHDHQLKIDSTTDNFELMRDENGQAM</sequence>
<gene>
    <name evidence="2" type="ORF">LCGC14_2532270</name>
</gene>
<feature type="region of interest" description="Disordered" evidence="1">
    <location>
        <begin position="1"/>
        <end position="29"/>
    </location>
</feature>
<reference evidence="2" key="1">
    <citation type="journal article" date="2015" name="Nature">
        <title>Complex archaea that bridge the gap between prokaryotes and eukaryotes.</title>
        <authorList>
            <person name="Spang A."/>
            <person name="Saw J.H."/>
            <person name="Jorgensen S.L."/>
            <person name="Zaremba-Niedzwiedzka K."/>
            <person name="Martijn J."/>
            <person name="Lind A.E."/>
            <person name="van Eijk R."/>
            <person name="Schleper C."/>
            <person name="Guy L."/>
            <person name="Ettema T.J."/>
        </authorList>
    </citation>
    <scope>NUCLEOTIDE SEQUENCE</scope>
</reference>
<evidence type="ECO:0000313" key="2">
    <source>
        <dbReference type="EMBL" id="KKL12785.1"/>
    </source>
</evidence>
<dbReference type="EMBL" id="LAZR01041120">
    <property type="protein sequence ID" value="KKL12785.1"/>
    <property type="molecule type" value="Genomic_DNA"/>
</dbReference>
<accession>A0A0F9ATN3</accession>
<feature type="compositionally biased region" description="Basic and acidic residues" evidence="1">
    <location>
        <begin position="1"/>
        <end position="10"/>
    </location>
</feature>
<comment type="caution">
    <text evidence="2">The sequence shown here is derived from an EMBL/GenBank/DDBJ whole genome shotgun (WGS) entry which is preliminary data.</text>
</comment>
<proteinExistence type="predicted"/>
<protein>
    <submittedName>
        <fullName evidence="2">Uncharacterized protein</fullName>
    </submittedName>
</protein>
<name>A0A0F9ATN3_9ZZZZ</name>
<evidence type="ECO:0000256" key="1">
    <source>
        <dbReference type="SAM" id="MobiDB-lite"/>
    </source>
</evidence>
<feature type="non-terminal residue" evidence="2">
    <location>
        <position position="29"/>
    </location>
</feature>
<feature type="compositionally biased region" description="Basic and acidic residues" evidence="1">
    <location>
        <begin position="19"/>
        <end position="29"/>
    </location>
</feature>
<organism evidence="2">
    <name type="scientific">marine sediment metagenome</name>
    <dbReference type="NCBI Taxonomy" id="412755"/>
    <lineage>
        <taxon>unclassified sequences</taxon>
        <taxon>metagenomes</taxon>
        <taxon>ecological metagenomes</taxon>
    </lineage>
</organism>
<dbReference type="AlphaFoldDB" id="A0A0F9ATN3"/>